<feature type="transmembrane region" description="Helical" evidence="10">
    <location>
        <begin position="407"/>
        <end position="426"/>
    </location>
</feature>
<evidence type="ECO:0000256" key="6">
    <source>
        <dbReference type="ARBA" id="ARBA00022692"/>
    </source>
</evidence>
<dbReference type="PANTHER" id="PTHR12413:SF1">
    <property type="entry name" value="DOLICHYL PYROPHOSPHATE MAN9GLCNAC2 ALPHA-1,3-GLUCOSYLTRANSFERASE"/>
    <property type="match status" value="1"/>
</dbReference>
<evidence type="ECO:0000256" key="5">
    <source>
        <dbReference type="ARBA" id="ARBA00022679"/>
    </source>
</evidence>
<keyword evidence="13" id="KW-1185">Reference proteome</keyword>
<proteinExistence type="inferred from homology"/>
<evidence type="ECO:0000256" key="8">
    <source>
        <dbReference type="ARBA" id="ARBA00022989"/>
    </source>
</evidence>
<reference evidence="12 13" key="1">
    <citation type="submission" date="2023-08" db="EMBL/GenBank/DDBJ databases">
        <title>Black Yeasts Isolated from many extreme environments.</title>
        <authorList>
            <person name="Coleine C."/>
            <person name="Stajich J.E."/>
            <person name="Selbmann L."/>
        </authorList>
    </citation>
    <scope>NUCLEOTIDE SEQUENCE [LARGE SCALE GENOMIC DNA]</scope>
    <source>
        <strain evidence="12 13">CCFEE 5885</strain>
    </source>
</reference>
<evidence type="ECO:0000313" key="13">
    <source>
        <dbReference type="Proteomes" id="UP001345013"/>
    </source>
</evidence>
<dbReference type="Pfam" id="PF03155">
    <property type="entry name" value="Alg6_Alg8"/>
    <property type="match status" value="2"/>
</dbReference>
<evidence type="ECO:0000256" key="11">
    <source>
        <dbReference type="SAM" id="MobiDB-lite"/>
    </source>
</evidence>
<dbReference type="EC" id="2.4.1.-" evidence="10"/>
<keyword evidence="6 10" id="KW-0812">Transmembrane</keyword>
<name>A0ABR0JY79_9EURO</name>
<gene>
    <name evidence="12" type="primary">ALG6</name>
    <name evidence="12" type="ORF">LTR24_009042</name>
</gene>
<dbReference type="EMBL" id="JAVRRG010000178">
    <property type="protein sequence ID" value="KAK5079696.1"/>
    <property type="molecule type" value="Genomic_DNA"/>
</dbReference>
<keyword evidence="9 10" id="KW-0472">Membrane</keyword>
<evidence type="ECO:0000256" key="7">
    <source>
        <dbReference type="ARBA" id="ARBA00022824"/>
    </source>
</evidence>
<keyword evidence="5 10" id="KW-0808">Transferase</keyword>
<keyword evidence="8 10" id="KW-1133">Transmembrane helix</keyword>
<feature type="transmembrane region" description="Helical" evidence="10">
    <location>
        <begin position="555"/>
        <end position="573"/>
    </location>
</feature>
<evidence type="ECO:0000256" key="1">
    <source>
        <dbReference type="ARBA" id="ARBA00004477"/>
    </source>
</evidence>
<keyword evidence="4 10" id="KW-0328">Glycosyltransferase</keyword>
<evidence type="ECO:0000256" key="4">
    <source>
        <dbReference type="ARBA" id="ARBA00022676"/>
    </source>
</evidence>
<evidence type="ECO:0000256" key="10">
    <source>
        <dbReference type="RuleBase" id="RU363110"/>
    </source>
</evidence>
<feature type="transmembrane region" description="Helical" evidence="10">
    <location>
        <begin position="157"/>
        <end position="179"/>
    </location>
</feature>
<feature type="transmembrane region" description="Helical" evidence="10">
    <location>
        <begin position="452"/>
        <end position="471"/>
    </location>
</feature>
<dbReference type="GO" id="GO:0042281">
    <property type="term" value="F:dolichyl pyrophosphate Man9GlcNAc2 alpha-1,3-glucosyltransferase activity"/>
    <property type="evidence" value="ECO:0007669"/>
    <property type="project" value="UniProtKB-EC"/>
</dbReference>
<feature type="region of interest" description="Disordered" evidence="11">
    <location>
        <begin position="609"/>
        <end position="648"/>
    </location>
</feature>
<comment type="similarity">
    <text evidence="3 10">Belongs to the ALG6/ALG8 glucosyltransferase family.</text>
</comment>
<feature type="transmembrane region" description="Helical" evidence="10">
    <location>
        <begin position="278"/>
        <end position="305"/>
    </location>
</feature>
<feature type="transmembrane region" description="Helical" evidence="10">
    <location>
        <begin position="240"/>
        <end position="266"/>
    </location>
</feature>
<feature type="transmembrane region" description="Helical" evidence="10">
    <location>
        <begin position="215"/>
        <end position="233"/>
    </location>
</feature>
<comment type="pathway">
    <text evidence="2 10">Protein modification; protein glycosylation.</text>
</comment>
<protein>
    <recommendedName>
        <fullName evidence="10">Alpha-1,3-glucosyltransferase</fullName>
        <ecNumber evidence="10">2.4.1.-</ecNumber>
    </recommendedName>
</protein>
<keyword evidence="7 10" id="KW-0256">Endoplasmic reticulum</keyword>
<feature type="transmembrane region" description="Helical" evidence="10">
    <location>
        <begin position="383"/>
        <end position="401"/>
    </location>
</feature>
<feature type="transmembrane region" description="Helical" evidence="10">
    <location>
        <begin position="525"/>
        <end position="543"/>
    </location>
</feature>
<evidence type="ECO:0000313" key="12">
    <source>
        <dbReference type="EMBL" id="KAK5079696.1"/>
    </source>
</evidence>
<dbReference type="Proteomes" id="UP001345013">
    <property type="component" value="Unassembled WGS sequence"/>
</dbReference>
<evidence type="ECO:0000256" key="3">
    <source>
        <dbReference type="ARBA" id="ARBA00008715"/>
    </source>
</evidence>
<dbReference type="InterPro" id="IPR004856">
    <property type="entry name" value="Glyco_trans_ALG6/ALG8"/>
</dbReference>
<comment type="subcellular location">
    <subcellularLocation>
        <location evidence="1 10">Endoplasmic reticulum membrane</location>
        <topology evidence="1 10">Multi-pass membrane protein</topology>
    </subcellularLocation>
</comment>
<sequence>MSQASTPHKPRKKKRQLVRSNTLTDIARVEPGSDSINPEFNLVSFLLPARGKSQWISIPLILIFTGLFRWATGIWGYSGQGIPPMHGDFEAQRHWMEVTQHTPVSMWYFYDLPYWGLDYPPLTAYHSWVCGKIGTLINPEWFALFTSRGYESPDLKVYMRATVIISEYLVYVAALIIFIRHYSRSQGIGTTAANTALVAILMQPATMLIDHGHFQYNTVMLGFVIASLSSIYANRPLWSCIYFVLALGFKQMALYYAPAIFAYLLGSSLTPRLRISRLLAIAIITILAFAAVLAPLMAGTLYDLYRGFDLPYRPPPAFLAQRRITLDPKTTTGALTLQLSQMIHRIFPFARGLFEDKVANFWCTLHTFYKLHRLESYIQLPRLSAYFTFMTILPSMSVLFGCPRPSLIPYAFASCAFGFFLFSFQVHEKSILLPLLPMTLLLSSKKGLSKEYRAWIGFANAVAVYTMFPLLRRDGLRTPYTVLSLLWSWLLGLPPLSMSCYYDPDLPNVPGRPLAPDELRTLTKIFHWWFYAVMGFWHLLAAFAEPPATKPDLWVVVNACVGCVGFVVCYVWCTWKLILESGLLNDYFEDTAKYIDSLMGGEEVWGVGEQQDGVEKEENAEDTIVVQSPGSGEKATPKGKGKGGKKRR</sequence>
<organism evidence="12 13">
    <name type="scientific">Lithohypha guttulata</name>
    <dbReference type="NCBI Taxonomy" id="1690604"/>
    <lineage>
        <taxon>Eukaryota</taxon>
        <taxon>Fungi</taxon>
        <taxon>Dikarya</taxon>
        <taxon>Ascomycota</taxon>
        <taxon>Pezizomycotina</taxon>
        <taxon>Eurotiomycetes</taxon>
        <taxon>Chaetothyriomycetidae</taxon>
        <taxon>Chaetothyriales</taxon>
        <taxon>Trichomeriaceae</taxon>
        <taxon>Lithohypha</taxon>
    </lineage>
</organism>
<feature type="compositionally biased region" description="Basic residues" evidence="11">
    <location>
        <begin position="637"/>
        <end position="648"/>
    </location>
</feature>
<evidence type="ECO:0000256" key="9">
    <source>
        <dbReference type="ARBA" id="ARBA00023136"/>
    </source>
</evidence>
<comment type="caution">
    <text evidence="12">The sequence shown here is derived from an EMBL/GenBank/DDBJ whole genome shotgun (WGS) entry which is preliminary data.</text>
</comment>
<evidence type="ECO:0000256" key="2">
    <source>
        <dbReference type="ARBA" id="ARBA00004922"/>
    </source>
</evidence>
<accession>A0ABR0JY79</accession>
<dbReference type="PANTHER" id="PTHR12413">
    <property type="entry name" value="DOLICHYL GLYCOSYLTRANSFERASE"/>
    <property type="match status" value="1"/>
</dbReference>
<feature type="transmembrane region" description="Helical" evidence="10">
    <location>
        <begin position="55"/>
        <end position="77"/>
    </location>
</feature>